<protein>
    <recommendedName>
        <fullName evidence="2">Secretion system C-terminal sorting domain-containing protein</fullName>
    </recommendedName>
</protein>
<name>A0A7W5ZLR5_9BACT</name>
<feature type="chain" id="PRO_5031256401" description="Secretion system C-terminal sorting domain-containing protein" evidence="1">
    <location>
        <begin position="25"/>
        <end position="207"/>
    </location>
</feature>
<dbReference type="Pfam" id="PF18962">
    <property type="entry name" value="Por_Secre_tail"/>
    <property type="match status" value="1"/>
</dbReference>
<evidence type="ECO:0000313" key="4">
    <source>
        <dbReference type="Proteomes" id="UP000541352"/>
    </source>
</evidence>
<evidence type="ECO:0000313" key="3">
    <source>
        <dbReference type="EMBL" id="MBB3839555.1"/>
    </source>
</evidence>
<feature type="signal peptide" evidence="1">
    <location>
        <begin position="1"/>
        <end position="24"/>
    </location>
</feature>
<keyword evidence="4" id="KW-1185">Reference proteome</keyword>
<sequence length="207" mass="23037">MKKTILTYTLLTCFSLLTLSNVFAQTDANRNKSRLNIGKKPAESTAATLTKIPSSLDRSIKLRPSAAINAYYRSVMLNTPTTTGSATVNKNRTTKESASFIATDSRPSLDETKSEDLLFLSDKIRVLNAYPNPANDYTEIDYQISGLTGPAKITLFNVIGNSVAEYELDKNDRQLRISTREMPTGVYFYRLLLEGKATATKKLLIRH</sequence>
<comment type="caution">
    <text evidence="3">The sequence shown here is derived from an EMBL/GenBank/DDBJ whole genome shotgun (WGS) entry which is preliminary data.</text>
</comment>
<dbReference type="RefSeq" id="WP_183975932.1">
    <property type="nucleotide sequence ID" value="NZ_JACIBY010000007.1"/>
</dbReference>
<proteinExistence type="predicted"/>
<dbReference type="EMBL" id="JACIBY010000007">
    <property type="protein sequence ID" value="MBB3839555.1"/>
    <property type="molecule type" value="Genomic_DNA"/>
</dbReference>
<dbReference type="NCBIfam" id="TIGR04183">
    <property type="entry name" value="Por_Secre_tail"/>
    <property type="match status" value="1"/>
</dbReference>
<evidence type="ECO:0000256" key="1">
    <source>
        <dbReference type="SAM" id="SignalP"/>
    </source>
</evidence>
<feature type="domain" description="Secretion system C-terminal sorting" evidence="2">
    <location>
        <begin position="130"/>
        <end position="205"/>
    </location>
</feature>
<dbReference type="InterPro" id="IPR026444">
    <property type="entry name" value="Secre_tail"/>
</dbReference>
<dbReference type="AlphaFoldDB" id="A0A7W5ZLR5"/>
<keyword evidence="1" id="KW-0732">Signal</keyword>
<organism evidence="3 4">
    <name type="scientific">Runella defluvii</name>
    <dbReference type="NCBI Taxonomy" id="370973"/>
    <lineage>
        <taxon>Bacteria</taxon>
        <taxon>Pseudomonadati</taxon>
        <taxon>Bacteroidota</taxon>
        <taxon>Cytophagia</taxon>
        <taxon>Cytophagales</taxon>
        <taxon>Spirosomataceae</taxon>
        <taxon>Runella</taxon>
    </lineage>
</organism>
<dbReference type="Proteomes" id="UP000541352">
    <property type="component" value="Unassembled WGS sequence"/>
</dbReference>
<gene>
    <name evidence="3" type="ORF">FHS57_003564</name>
</gene>
<evidence type="ECO:0000259" key="2">
    <source>
        <dbReference type="Pfam" id="PF18962"/>
    </source>
</evidence>
<accession>A0A7W5ZLR5</accession>
<reference evidence="3 4" key="1">
    <citation type="submission" date="2020-08" db="EMBL/GenBank/DDBJ databases">
        <title>Genomic Encyclopedia of Type Strains, Phase IV (KMG-IV): sequencing the most valuable type-strain genomes for metagenomic binning, comparative biology and taxonomic classification.</title>
        <authorList>
            <person name="Goeker M."/>
        </authorList>
    </citation>
    <scope>NUCLEOTIDE SEQUENCE [LARGE SCALE GENOMIC DNA]</scope>
    <source>
        <strain evidence="3 4">DSM 17976</strain>
    </source>
</reference>